<dbReference type="RefSeq" id="WP_406760980.1">
    <property type="nucleotide sequence ID" value="NZ_JBJIAB010000009.1"/>
</dbReference>
<proteinExistence type="predicted"/>
<evidence type="ECO:0000313" key="1">
    <source>
        <dbReference type="EMBL" id="MFL0165244.1"/>
    </source>
</evidence>
<comment type="caution">
    <text evidence="1">The sequence shown here is derived from an EMBL/GenBank/DDBJ whole genome shotgun (WGS) entry which is preliminary data.</text>
</comment>
<organism evidence="1 2">
    <name type="scientific">Candidatus Clostridium helianthi</name>
    <dbReference type="NCBI Taxonomy" id="3381660"/>
    <lineage>
        <taxon>Bacteria</taxon>
        <taxon>Bacillati</taxon>
        <taxon>Bacillota</taxon>
        <taxon>Clostridia</taxon>
        <taxon>Eubacteriales</taxon>
        <taxon>Clostridiaceae</taxon>
        <taxon>Clostridium</taxon>
    </lineage>
</organism>
<sequence>MKENEKLEFLILRVGDKYLKAQIQVKIIVGKVLAGDIKLKKSDE</sequence>
<evidence type="ECO:0000313" key="2">
    <source>
        <dbReference type="Proteomes" id="UP001623600"/>
    </source>
</evidence>
<keyword evidence="2" id="KW-1185">Reference proteome</keyword>
<reference evidence="1 2" key="1">
    <citation type="submission" date="2024-11" db="EMBL/GenBank/DDBJ databases">
        <authorList>
            <person name="Heng Y.C."/>
            <person name="Lim A.C.H."/>
            <person name="Lee J.K.Y."/>
            <person name="Kittelmann S."/>
        </authorList>
    </citation>
    <scope>NUCLEOTIDE SEQUENCE [LARGE SCALE GENOMIC DNA]</scope>
    <source>
        <strain evidence="1 2">WILCCON 0112</strain>
    </source>
</reference>
<dbReference type="Proteomes" id="UP001623600">
    <property type="component" value="Unassembled WGS sequence"/>
</dbReference>
<name>A0ABW8S304_9CLOT</name>
<accession>A0ABW8S304</accession>
<protein>
    <submittedName>
        <fullName evidence="1">Uncharacterized protein</fullName>
    </submittedName>
</protein>
<gene>
    <name evidence="1" type="ORF">ACJDTP_09215</name>
</gene>
<dbReference type="EMBL" id="JBJIAB010000009">
    <property type="protein sequence ID" value="MFL0165244.1"/>
    <property type="molecule type" value="Genomic_DNA"/>
</dbReference>